<dbReference type="EnsemblPlants" id="KRG92970">
    <property type="protein sequence ID" value="KRG92970"/>
    <property type="gene ID" value="GLYMA_20G241000"/>
</dbReference>
<sequence length="69" mass="8310">MHDHPPMTLQFTMQSNYGRNLQTSQIFRITMPLISMKNFPIKSFNSNHQRNRKLSKKGRIAYRKWEISQ</sequence>
<dbReference type="InParanoid" id="A0A0R0ES34"/>
<evidence type="ECO:0000313" key="2">
    <source>
        <dbReference type="EnsemblPlants" id="KRG92970"/>
    </source>
</evidence>
<name>A0A0R0ES34_SOYBN</name>
<evidence type="ECO:0000313" key="1">
    <source>
        <dbReference type="EMBL" id="KRG92970.1"/>
    </source>
</evidence>
<keyword evidence="3" id="KW-1185">Reference proteome</keyword>
<evidence type="ECO:0000313" key="3">
    <source>
        <dbReference type="Proteomes" id="UP000008827"/>
    </source>
</evidence>
<accession>A0A0R0ES34</accession>
<dbReference type="Gramene" id="KRG92970">
    <property type="protein sequence ID" value="KRG92970"/>
    <property type="gene ID" value="GLYMA_20G241000"/>
</dbReference>
<reference evidence="2" key="2">
    <citation type="submission" date="2018-02" db="UniProtKB">
        <authorList>
            <consortium name="EnsemblPlants"/>
        </authorList>
    </citation>
    <scope>IDENTIFICATION</scope>
    <source>
        <strain evidence="2">Williams 82</strain>
    </source>
</reference>
<dbReference type="Proteomes" id="UP000008827">
    <property type="component" value="Chromosome 20"/>
</dbReference>
<dbReference type="EMBL" id="CM000853">
    <property type="protein sequence ID" value="KRG92970.1"/>
    <property type="molecule type" value="Genomic_DNA"/>
</dbReference>
<protein>
    <submittedName>
        <fullName evidence="1 2">Uncharacterized protein</fullName>
    </submittedName>
</protein>
<dbReference type="AlphaFoldDB" id="A0A0R0ES34"/>
<proteinExistence type="predicted"/>
<reference evidence="1" key="3">
    <citation type="submission" date="2018-07" db="EMBL/GenBank/DDBJ databases">
        <title>WGS assembly of Glycine max.</title>
        <authorList>
            <person name="Schmutz J."/>
            <person name="Cannon S."/>
            <person name="Schlueter J."/>
            <person name="Ma J."/>
            <person name="Mitros T."/>
            <person name="Nelson W."/>
            <person name="Hyten D."/>
            <person name="Song Q."/>
            <person name="Thelen J."/>
            <person name="Cheng J."/>
            <person name="Xu D."/>
            <person name="Hellsten U."/>
            <person name="May G."/>
            <person name="Yu Y."/>
            <person name="Sakurai T."/>
            <person name="Umezawa T."/>
            <person name="Bhattacharyya M."/>
            <person name="Sandhu D."/>
            <person name="Valliyodan B."/>
            <person name="Lindquist E."/>
            <person name="Peto M."/>
            <person name="Grant D."/>
            <person name="Shu S."/>
            <person name="Goodstein D."/>
            <person name="Barry K."/>
            <person name="Futrell-Griggs M."/>
            <person name="Abernathy B."/>
            <person name="Du J."/>
            <person name="Tian Z."/>
            <person name="Zhu L."/>
            <person name="Gill N."/>
            <person name="Joshi T."/>
            <person name="Libault M."/>
            <person name="Sethuraman A."/>
            <person name="Zhang X."/>
            <person name="Shinozaki K."/>
            <person name="Nguyen H."/>
            <person name="Wing R."/>
            <person name="Cregan P."/>
            <person name="Specht J."/>
            <person name="Grimwood J."/>
            <person name="Rokhsar D."/>
            <person name="Stacey G."/>
            <person name="Shoemaker R."/>
            <person name="Jackson S."/>
        </authorList>
    </citation>
    <scope>NUCLEOTIDE SEQUENCE</scope>
    <source>
        <tissue evidence="1">Callus</tissue>
    </source>
</reference>
<reference evidence="1 2" key="1">
    <citation type="journal article" date="2010" name="Nature">
        <title>Genome sequence of the palaeopolyploid soybean.</title>
        <authorList>
            <person name="Schmutz J."/>
            <person name="Cannon S.B."/>
            <person name="Schlueter J."/>
            <person name="Ma J."/>
            <person name="Mitros T."/>
            <person name="Nelson W."/>
            <person name="Hyten D.L."/>
            <person name="Song Q."/>
            <person name="Thelen J.J."/>
            <person name="Cheng J."/>
            <person name="Xu D."/>
            <person name="Hellsten U."/>
            <person name="May G.D."/>
            <person name="Yu Y."/>
            <person name="Sakurai T."/>
            <person name="Umezawa T."/>
            <person name="Bhattacharyya M.K."/>
            <person name="Sandhu D."/>
            <person name="Valliyodan B."/>
            <person name="Lindquist E."/>
            <person name="Peto M."/>
            <person name="Grant D."/>
            <person name="Shu S."/>
            <person name="Goodstein D."/>
            <person name="Barry K."/>
            <person name="Futrell-Griggs M."/>
            <person name="Abernathy B."/>
            <person name="Du J."/>
            <person name="Tian Z."/>
            <person name="Zhu L."/>
            <person name="Gill N."/>
            <person name="Joshi T."/>
            <person name="Libault M."/>
            <person name="Sethuraman A."/>
            <person name="Zhang X.-C."/>
            <person name="Shinozaki K."/>
            <person name="Nguyen H.T."/>
            <person name="Wing R.A."/>
            <person name="Cregan P."/>
            <person name="Specht J."/>
            <person name="Grimwood J."/>
            <person name="Rokhsar D."/>
            <person name="Stacey G."/>
            <person name="Shoemaker R.C."/>
            <person name="Jackson S.A."/>
        </authorList>
    </citation>
    <scope>NUCLEOTIDE SEQUENCE [LARGE SCALE GENOMIC DNA]</scope>
    <source>
        <strain evidence="2">cv. Williams 82</strain>
        <tissue evidence="1">Callus</tissue>
    </source>
</reference>
<gene>
    <name evidence="1" type="ORF">GLYMA_20G241000</name>
</gene>
<organism evidence="1">
    <name type="scientific">Glycine max</name>
    <name type="common">Soybean</name>
    <name type="synonym">Glycine hispida</name>
    <dbReference type="NCBI Taxonomy" id="3847"/>
    <lineage>
        <taxon>Eukaryota</taxon>
        <taxon>Viridiplantae</taxon>
        <taxon>Streptophyta</taxon>
        <taxon>Embryophyta</taxon>
        <taxon>Tracheophyta</taxon>
        <taxon>Spermatophyta</taxon>
        <taxon>Magnoliopsida</taxon>
        <taxon>eudicotyledons</taxon>
        <taxon>Gunneridae</taxon>
        <taxon>Pentapetalae</taxon>
        <taxon>rosids</taxon>
        <taxon>fabids</taxon>
        <taxon>Fabales</taxon>
        <taxon>Fabaceae</taxon>
        <taxon>Papilionoideae</taxon>
        <taxon>50 kb inversion clade</taxon>
        <taxon>NPAAA clade</taxon>
        <taxon>indigoferoid/millettioid clade</taxon>
        <taxon>Phaseoleae</taxon>
        <taxon>Glycine</taxon>
        <taxon>Glycine subgen. Soja</taxon>
    </lineage>
</organism>